<feature type="domain" description="NAD-dependent epimerase/dehydratase" evidence="3">
    <location>
        <begin position="4"/>
        <end position="132"/>
    </location>
</feature>
<protein>
    <submittedName>
        <fullName evidence="4">SDR family NAD(P)-dependent oxidoreductase</fullName>
    </submittedName>
</protein>
<accession>A0A975K3U2</accession>
<gene>
    <name evidence="4" type="ORF">KFK14_14970</name>
</gene>
<dbReference type="KEGG" id="spph:KFK14_14970"/>
<dbReference type="SUPFAM" id="SSF51735">
    <property type="entry name" value="NAD(P)-binding Rossmann-fold domains"/>
    <property type="match status" value="1"/>
</dbReference>
<comment type="pathway">
    <text evidence="1">Bacterial outer membrane biogenesis; LPS O-antigen biosynthesis.</text>
</comment>
<reference evidence="4" key="1">
    <citation type="submission" date="2021-04" db="EMBL/GenBank/DDBJ databases">
        <title>Isolation of p-tert-butylphenol degrading bacteria Sphingobium phenoxybenzoativorans Tas13 from active sludge.</title>
        <authorList>
            <person name="Li Y."/>
        </authorList>
    </citation>
    <scope>NUCLEOTIDE SEQUENCE</scope>
    <source>
        <strain evidence="4">Tas13</strain>
    </source>
</reference>
<evidence type="ECO:0000313" key="4">
    <source>
        <dbReference type="EMBL" id="QUT04365.1"/>
    </source>
</evidence>
<evidence type="ECO:0000313" key="5">
    <source>
        <dbReference type="Proteomes" id="UP000681425"/>
    </source>
</evidence>
<evidence type="ECO:0000256" key="2">
    <source>
        <dbReference type="ARBA" id="ARBA00007637"/>
    </source>
</evidence>
<organism evidence="4 5">
    <name type="scientific">Sphingobium phenoxybenzoativorans</name>
    <dbReference type="NCBI Taxonomy" id="1592790"/>
    <lineage>
        <taxon>Bacteria</taxon>
        <taxon>Pseudomonadati</taxon>
        <taxon>Pseudomonadota</taxon>
        <taxon>Alphaproteobacteria</taxon>
        <taxon>Sphingomonadales</taxon>
        <taxon>Sphingomonadaceae</taxon>
        <taxon>Sphingobium</taxon>
    </lineage>
</organism>
<keyword evidence="5" id="KW-1185">Reference proteome</keyword>
<dbReference type="Pfam" id="PF01370">
    <property type="entry name" value="Epimerase"/>
    <property type="match status" value="2"/>
</dbReference>
<evidence type="ECO:0000256" key="1">
    <source>
        <dbReference type="ARBA" id="ARBA00005125"/>
    </source>
</evidence>
<dbReference type="RefSeq" id="WP_212608195.1">
    <property type="nucleotide sequence ID" value="NZ_CP073910.1"/>
</dbReference>
<proteinExistence type="inferred from homology"/>
<dbReference type="InterPro" id="IPR001509">
    <property type="entry name" value="Epimerase_deHydtase"/>
</dbReference>
<dbReference type="PRINTS" id="PR01713">
    <property type="entry name" value="NUCEPIMERASE"/>
</dbReference>
<evidence type="ECO:0000259" key="3">
    <source>
        <dbReference type="Pfam" id="PF01370"/>
    </source>
</evidence>
<comment type="similarity">
    <text evidence="2">Belongs to the NAD(P)-dependent epimerase/dehydratase family.</text>
</comment>
<dbReference type="PANTHER" id="PTHR43000">
    <property type="entry name" value="DTDP-D-GLUCOSE 4,6-DEHYDRATASE-RELATED"/>
    <property type="match status" value="1"/>
</dbReference>
<dbReference type="Proteomes" id="UP000681425">
    <property type="component" value="Chromosome"/>
</dbReference>
<feature type="domain" description="NAD-dependent epimerase/dehydratase" evidence="3">
    <location>
        <begin position="171"/>
        <end position="284"/>
    </location>
</feature>
<dbReference type="InterPro" id="IPR036291">
    <property type="entry name" value="NAD(P)-bd_dom_sf"/>
</dbReference>
<sequence>MKSMLITGGAGFIGTHLAAEAIKAGYVVKIIDNLSPQIHGTEASYKPNPEAEFVKGDVTSRQDMQNSLDGVDIVVHLAAETGTGQSMYEIERYYGVNVQATALLFDILANHRHRVSKVILASSRSVYGEGAYLCRNCSAEGKRCFPSPRSPEQLASHDWEPRCTTCQGTVTPTATREDDKLAPASIYAATKLAQEDLVRIGCSSLGISHAILRFQNVYGEGQSLSNPYTGILSIFSTRIRLGLPLPIFEDGHETRDFVHVQDIANAVIRCAEGEMPSGHVVNAGMGKPTSIMAVAQLLCRLMDSSIEPHVSAQYRVGDIRHNFADISRLQNIVGFTPEVSLEQGMARFCQWVSTQPVPQDLLDKANAELKARKMMG</sequence>
<name>A0A975K3U2_9SPHN</name>
<dbReference type="Gene3D" id="3.40.50.720">
    <property type="entry name" value="NAD(P)-binding Rossmann-like Domain"/>
    <property type="match status" value="1"/>
</dbReference>
<dbReference type="AlphaFoldDB" id="A0A975K3U2"/>
<dbReference type="EMBL" id="CP073910">
    <property type="protein sequence ID" value="QUT04365.1"/>
    <property type="molecule type" value="Genomic_DNA"/>
</dbReference>